<keyword evidence="6" id="KW-0285">Flavoprotein</keyword>
<evidence type="ECO:0000256" key="7">
    <source>
        <dbReference type="ARBA" id="ARBA00022643"/>
    </source>
</evidence>
<dbReference type="CDD" id="cd04730">
    <property type="entry name" value="NPD_like"/>
    <property type="match status" value="1"/>
</dbReference>
<dbReference type="Pfam" id="PF03060">
    <property type="entry name" value="NMO"/>
    <property type="match status" value="1"/>
</dbReference>
<dbReference type="GO" id="GO:0004497">
    <property type="term" value="F:monooxygenase activity"/>
    <property type="evidence" value="ECO:0007669"/>
    <property type="project" value="UniProtKB-KW"/>
</dbReference>
<dbReference type="PANTHER" id="PTHR42747">
    <property type="entry name" value="NITRONATE MONOOXYGENASE-RELATED"/>
    <property type="match status" value="1"/>
</dbReference>
<dbReference type="Proteomes" id="UP001303902">
    <property type="component" value="Chromosome"/>
</dbReference>
<keyword evidence="9 12" id="KW-0503">Monooxygenase</keyword>
<sequence length="334" mass="35903">MAFLDHLQIKHPIIQAPMAGVTTPEFVAASAEAGILGSIGAGYLSAEATRQAIRDARKLTDKPFAVNLFVPEEVEMDQELFREAYVALQPIGKKLGMPFWKVALSESGFNEQVDVIIEEGIPVCSFTFGLPSEAVVLKLKQRNIFLIGTATSVEEAVLAEKRGMDAVVVQGKEAGGHRGSFIAEDMIPLEILVSEAVTKVTLPIIAAGGIANKQHMNDMLEKGAQAVQLGTALLATEESGAHPLYKEAVLDAEEGCTVVTKAFSGKSARGIHNQFITMMANTRVAPYPIQNDLTKKIRSEAAVQGRPEFMSLWAGENVHETVSGSVSQIVEAFK</sequence>
<evidence type="ECO:0000256" key="1">
    <source>
        <dbReference type="ARBA" id="ARBA00001917"/>
    </source>
</evidence>
<name>A0ABZ0L3N0_9BACL</name>
<evidence type="ECO:0000256" key="4">
    <source>
        <dbReference type="ARBA" id="ARBA00013457"/>
    </source>
</evidence>
<dbReference type="PANTHER" id="PTHR42747:SF3">
    <property type="entry name" value="NITRONATE MONOOXYGENASE-RELATED"/>
    <property type="match status" value="1"/>
</dbReference>
<gene>
    <name evidence="12" type="ORF">QWT69_15390</name>
</gene>
<dbReference type="EMBL" id="CP129118">
    <property type="protein sequence ID" value="WOV87220.1"/>
    <property type="molecule type" value="Genomic_DNA"/>
</dbReference>
<evidence type="ECO:0000256" key="5">
    <source>
        <dbReference type="ARBA" id="ARBA00022575"/>
    </source>
</evidence>
<keyword evidence="7" id="KW-0288">FMN</keyword>
<comment type="cofactor">
    <cofactor evidence="1">
        <name>FMN</name>
        <dbReference type="ChEBI" id="CHEBI:58210"/>
    </cofactor>
</comment>
<dbReference type="Gene3D" id="3.20.20.70">
    <property type="entry name" value="Aldolase class I"/>
    <property type="match status" value="1"/>
</dbReference>
<evidence type="ECO:0000256" key="10">
    <source>
        <dbReference type="ARBA" id="ARBA00031155"/>
    </source>
</evidence>
<comment type="similarity">
    <text evidence="3">Belongs to the nitronate monooxygenase family. NMO class I subfamily.</text>
</comment>
<dbReference type="InterPro" id="IPR004136">
    <property type="entry name" value="NMO"/>
</dbReference>
<evidence type="ECO:0000256" key="11">
    <source>
        <dbReference type="ARBA" id="ARBA00049401"/>
    </source>
</evidence>
<keyword evidence="5" id="KW-0216">Detoxification</keyword>
<keyword evidence="13" id="KW-1185">Reference proteome</keyword>
<keyword evidence="8 12" id="KW-0560">Oxidoreductase</keyword>
<accession>A0ABZ0L3N0</accession>
<evidence type="ECO:0000256" key="3">
    <source>
        <dbReference type="ARBA" id="ARBA00009881"/>
    </source>
</evidence>
<evidence type="ECO:0000313" key="12">
    <source>
        <dbReference type="EMBL" id="WOV87220.1"/>
    </source>
</evidence>
<evidence type="ECO:0000256" key="2">
    <source>
        <dbReference type="ARBA" id="ARBA00003535"/>
    </source>
</evidence>
<comment type="function">
    <text evidence="2">Nitronate monooxygenase that uses molecular oxygen to catalyze the oxidative denitrification of alkyl nitronates. Acts on propionate 3-nitronate (P3N), the presumed physiological substrate. Probably functions in the detoxification of P3N, a metabolic poison produced by plants and fungi as a defense mechanism.</text>
</comment>
<proteinExistence type="inferred from homology"/>
<evidence type="ECO:0000256" key="6">
    <source>
        <dbReference type="ARBA" id="ARBA00022630"/>
    </source>
</evidence>
<organism evidence="12 13">
    <name type="scientific">Sporosarcina oncorhynchi</name>
    <dbReference type="NCBI Taxonomy" id="3056444"/>
    <lineage>
        <taxon>Bacteria</taxon>
        <taxon>Bacillati</taxon>
        <taxon>Bacillota</taxon>
        <taxon>Bacilli</taxon>
        <taxon>Bacillales</taxon>
        <taxon>Caryophanaceae</taxon>
        <taxon>Sporosarcina</taxon>
    </lineage>
</organism>
<evidence type="ECO:0000313" key="13">
    <source>
        <dbReference type="Proteomes" id="UP001303902"/>
    </source>
</evidence>
<dbReference type="InterPro" id="IPR013785">
    <property type="entry name" value="Aldolase_TIM"/>
</dbReference>
<evidence type="ECO:0000256" key="8">
    <source>
        <dbReference type="ARBA" id="ARBA00023002"/>
    </source>
</evidence>
<reference evidence="12 13" key="1">
    <citation type="submission" date="2023-06" db="EMBL/GenBank/DDBJ databases">
        <title>Sporosarcina sp. nov., isolated from Korean tranditional fermented seafood 'Jeotgal'.</title>
        <authorList>
            <person name="Yang A.I."/>
            <person name="Shin N.-R."/>
        </authorList>
    </citation>
    <scope>NUCLEOTIDE SEQUENCE [LARGE SCALE GENOMIC DNA]</scope>
    <source>
        <strain evidence="12 13">T2O-4</strain>
    </source>
</reference>
<evidence type="ECO:0000256" key="9">
    <source>
        <dbReference type="ARBA" id="ARBA00023033"/>
    </source>
</evidence>
<dbReference type="SUPFAM" id="SSF51412">
    <property type="entry name" value="Inosine monophosphate dehydrogenase (IMPDH)"/>
    <property type="match status" value="1"/>
</dbReference>
<protein>
    <recommendedName>
        <fullName evidence="4">Probable nitronate monooxygenase</fullName>
    </recommendedName>
    <alternativeName>
        <fullName evidence="10">Propionate 3-nitronate monooxygenase</fullName>
    </alternativeName>
</protein>
<dbReference type="RefSeq" id="WP_317967127.1">
    <property type="nucleotide sequence ID" value="NZ_CP129118.1"/>
</dbReference>
<comment type="catalytic activity">
    <reaction evidence="11">
        <text>3 propionate 3-nitronate + 3 O2 + H2O = 3 3-oxopropanoate + 2 nitrate + nitrite + H2O2 + 3 H(+)</text>
        <dbReference type="Rhea" id="RHEA:57332"/>
        <dbReference type="ChEBI" id="CHEBI:15377"/>
        <dbReference type="ChEBI" id="CHEBI:15378"/>
        <dbReference type="ChEBI" id="CHEBI:15379"/>
        <dbReference type="ChEBI" id="CHEBI:16240"/>
        <dbReference type="ChEBI" id="CHEBI:16301"/>
        <dbReference type="ChEBI" id="CHEBI:17632"/>
        <dbReference type="ChEBI" id="CHEBI:33190"/>
        <dbReference type="ChEBI" id="CHEBI:136067"/>
    </reaction>
</comment>